<organism evidence="1 2">
    <name type="scientific">Nocardia jiangsuensis</name>
    <dbReference type="NCBI Taxonomy" id="1691563"/>
    <lineage>
        <taxon>Bacteria</taxon>
        <taxon>Bacillati</taxon>
        <taxon>Actinomycetota</taxon>
        <taxon>Actinomycetes</taxon>
        <taxon>Mycobacteriales</taxon>
        <taxon>Nocardiaceae</taxon>
        <taxon>Nocardia</taxon>
    </lineage>
</organism>
<reference evidence="2" key="1">
    <citation type="journal article" date="2019" name="Int. J. Syst. Evol. Microbiol.">
        <title>The Global Catalogue of Microorganisms (GCM) 10K type strain sequencing project: providing services to taxonomists for standard genome sequencing and annotation.</title>
        <authorList>
            <consortium name="The Broad Institute Genomics Platform"/>
            <consortium name="The Broad Institute Genome Sequencing Center for Infectious Disease"/>
            <person name="Wu L."/>
            <person name="Ma J."/>
        </authorList>
    </citation>
    <scope>NUCLEOTIDE SEQUENCE [LARGE SCALE GENOMIC DNA]</scope>
    <source>
        <strain evidence="2">CGMCC 4.7330</strain>
    </source>
</reference>
<comment type="caution">
    <text evidence="1">The sequence shown here is derived from an EMBL/GenBank/DDBJ whole genome shotgun (WGS) entry which is preliminary data.</text>
</comment>
<evidence type="ECO:0000313" key="2">
    <source>
        <dbReference type="Proteomes" id="UP001595696"/>
    </source>
</evidence>
<accession>A0ABV8E366</accession>
<keyword evidence="2" id="KW-1185">Reference proteome</keyword>
<evidence type="ECO:0000313" key="1">
    <source>
        <dbReference type="EMBL" id="MFC3966524.1"/>
    </source>
</evidence>
<gene>
    <name evidence="1" type="ORF">ACFO0B_31455</name>
</gene>
<sequence length="157" mass="17522">MISLSLSLPEPDSFWRTTWDKAREGDPASIRESDLLYDYFGTEVEMIIGDVEFIPKRSFVPLADLALSFRWVIERISKGADASISFTENAEIISLEQAGENITVSTTVHPKCASIPRRELLEALTEFLKSAHALLVTEVPGLDRNPTVRTIATAIER</sequence>
<protein>
    <submittedName>
        <fullName evidence="1">Uncharacterized protein</fullName>
    </submittedName>
</protein>
<dbReference type="EMBL" id="JBHSAX010000034">
    <property type="protein sequence ID" value="MFC3966524.1"/>
    <property type="molecule type" value="Genomic_DNA"/>
</dbReference>
<name>A0ABV8E366_9NOCA</name>
<dbReference type="Proteomes" id="UP001595696">
    <property type="component" value="Unassembled WGS sequence"/>
</dbReference>
<dbReference type="RefSeq" id="WP_378617383.1">
    <property type="nucleotide sequence ID" value="NZ_JBHSAX010000034.1"/>
</dbReference>
<proteinExistence type="predicted"/>